<feature type="transmembrane region" description="Helical" evidence="1">
    <location>
        <begin position="17"/>
        <end position="37"/>
    </location>
</feature>
<keyword evidence="1" id="KW-1133">Transmembrane helix</keyword>
<evidence type="ECO:0000313" key="3">
    <source>
        <dbReference type="Proteomes" id="UP001198182"/>
    </source>
</evidence>
<dbReference type="EMBL" id="JAJEQR010000008">
    <property type="protein sequence ID" value="MCC2230172.1"/>
    <property type="molecule type" value="Genomic_DNA"/>
</dbReference>
<keyword evidence="1" id="KW-0472">Membrane</keyword>
<dbReference type="AlphaFoldDB" id="A0AAE3E928"/>
<dbReference type="Proteomes" id="UP001198182">
    <property type="component" value="Unassembled WGS sequence"/>
</dbReference>
<proteinExistence type="predicted"/>
<feature type="transmembrane region" description="Helical" evidence="1">
    <location>
        <begin position="49"/>
        <end position="69"/>
    </location>
</feature>
<organism evidence="2 3">
    <name type="scientific">Hominifimenecus microfluidus</name>
    <dbReference type="NCBI Taxonomy" id="2885348"/>
    <lineage>
        <taxon>Bacteria</taxon>
        <taxon>Bacillati</taxon>
        <taxon>Bacillota</taxon>
        <taxon>Clostridia</taxon>
        <taxon>Lachnospirales</taxon>
        <taxon>Lachnospiraceae</taxon>
        <taxon>Hominifimenecus</taxon>
    </lineage>
</organism>
<accession>A0AAE3E928</accession>
<keyword evidence="1" id="KW-0812">Transmembrane</keyword>
<evidence type="ECO:0000256" key="1">
    <source>
        <dbReference type="SAM" id="Phobius"/>
    </source>
</evidence>
<name>A0AAE3E928_9FIRM</name>
<dbReference type="RefSeq" id="WP_308452882.1">
    <property type="nucleotide sequence ID" value="NZ_JAJEQR010000008.1"/>
</dbReference>
<dbReference type="NCBIfam" id="TIGR04086">
    <property type="entry name" value="TIGR04086_membr"/>
    <property type="match status" value="1"/>
</dbReference>
<reference evidence="2" key="1">
    <citation type="submission" date="2021-10" db="EMBL/GenBank/DDBJ databases">
        <title>Anaerobic single-cell dispensing facilitates the cultivation of human gut bacteria.</title>
        <authorList>
            <person name="Afrizal A."/>
        </authorList>
    </citation>
    <scope>NUCLEOTIDE SEQUENCE</scope>
    <source>
        <strain evidence="2">CLA-AA-H215</strain>
    </source>
</reference>
<gene>
    <name evidence="2" type="ORF">LKD81_04035</name>
</gene>
<dbReference type="InterPro" id="IPR023804">
    <property type="entry name" value="DUF3792_TM"/>
</dbReference>
<feature type="transmembrane region" description="Helical" evidence="1">
    <location>
        <begin position="76"/>
        <end position="94"/>
    </location>
</feature>
<protein>
    <submittedName>
        <fullName evidence="2">TIGR04086 family membrane protein</fullName>
    </submittedName>
</protein>
<keyword evidence="3" id="KW-1185">Reference proteome</keyword>
<dbReference type="Pfam" id="PF12670">
    <property type="entry name" value="DUF3792"/>
    <property type="match status" value="1"/>
</dbReference>
<comment type="caution">
    <text evidence="2">The sequence shown here is derived from an EMBL/GenBank/DDBJ whole genome shotgun (WGS) entry which is preliminary data.</text>
</comment>
<evidence type="ECO:0000313" key="2">
    <source>
        <dbReference type="EMBL" id="MCC2230172.1"/>
    </source>
</evidence>
<sequence>MGEEVKSSRQESRAGKWLYALTVSLMVTFLGVLAISFTMSRLHFGSDVLRGLCLTLEAVSAFAGAMLLGKRMMSRRFLWGLLLGLIYFLVLFLAGRILSGSWNPEAMLPLALCAAGGMLGGMFS</sequence>